<dbReference type="OrthoDB" id="850010at2759"/>
<reference evidence="1" key="1">
    <citation type="submission" date="2021-08" db="EMBL/GenBank/DDBJ databases">
        <title>WGS assembly of Ceratopteris richardii.</title>
        <authorList>
            <person name="Marchant D.B."/>
            <person name="Chen G."/>
            <person name="Jenkins J."/>
            <person name="Shu S."/>
            <person name="Leebens-Mack J."/>
            <person name="Grimwood J."/>
            <person name="Schmutz J."/>
            <person name="Soltis P."/>
            <person name="Soltis D."/>
            <person name="Chen Z.-H."/>
        </authorList>
    </citation>
    <scope>NUCLEOTIDE SEQUENCE</scope>
    <source>
        <strain evidence="1">Whitten #5841</strain>
        <tissue evidence="1">Leaf</tissue>
    </source>
</reference>
<accession>A0A8T2R1K4</accession>
<evidence type="ECO:0000313" key="2">
    <source>
        <dbReference type="Proteomes" id="UP000825935"/>
    </source>
</evidence>
<dbReference type="PANTHER" id="PTHR36028:SF2">
    <property type="entry name" value="ATP SYNTHASE SUBUNIT E, MITOCHONDRIAL"/>
    <property type="match status" value="1"/>
</dbReference>
<dbReference type="AlphaFoldDB" id="A0A8T2R1K4"/>
<gene>
    <name evidence="1" type="ORF">KP509_30G001900</name>
</gene>
<dbReference type="Proteomes" id="UP000825935">
    <property type="component" value="Chromosome 30"/>
</dbReference>
<dbReference type="EMBL" id="CM035435">
    <property type="protein sequence ID" value="KAH7289443.1"/>
    <property type="molecule type" value="Genomic_DNA"/>
</dbReference>
<name>A0A8T2R1K4_CERRI</name>
<sequence>MAYPGPYSGKSTFAQVARVTAAILGLTYGSIKIKYLRQELSKRQQQKHIIEMAITEKDQSIEMSATKQDHIIEMATTKKDCRIFCLL</sequence>
<evidence type="ECO:0000313" key="1">
    <source>
        <dbReference type="EMBL" id="KAH7289443.1"/>
    </source>
</evidence>
<organism evidence="1 2">
    <name type="scientific">Ceratopteris richardii</name>
    <name type="common">Triangle waterfern</name>
    <dbReference type="NCBI Taxonomy" id="49495"/>
    <lineage>
        <taxon>Eukaryota</taxon>
        <taxon>Viridiplantae</taxon>
        <taxon>Streptophyta</taxon>
        <taxon>Embryophyta</taxon>
        <taxon>Tracheophyta</taxon>
        <taxon>Polypodiopsida</taxon>
        <taxon>Polypodiidae</taxon>
        <taxon>Polypodiales</taxon>
        <taxon>Pteridineae</taxon>
        <taxon>Pteridaceae</taxon>
        <taxon>Parkerioideae</taxon>
        <taxon>Ceratopteris</taxon>
    </lineage>
</organism>
<protein>
    <recommendedName>
        <fullName evidence="3">ATP synthase subunit e, mitochondrial</fullName>
    </recommendedName>
</protein>
<dbReference type="PANTHER" id="PTHR36028">
    <property type="entry name" value="OSJNBB0050O03.8 PROTEIN"/>
    <property type="match status" value="1"/>
</dbReference>
<evidence type="ECO:0008006" key="3">
    <source>
        <dbReference type="Google" id="ProtNLM"/>
    </source>
</evidence>
<proteinExistence type="predicted"/>
<keyword evidence="2" id="KW-1185">Reference proteome</keyword>
<comment type="caution">
    <text evidence="1">The sequence shown here is derived from an EMBL/GenBank/DDBJ whole genome shotgun (WGS) entry which is preliminary data.</text>
</comment>